<dbReference type="InterPro" id="IPR018647">
    <property type="entry name" value="SLFN_3-like_DNA/RNA_helicase"/>
</dbReference>
<evidence type="ECO:0000259" key="1">
    <source>
        <dbReference type="Pfam" id="PF09848"/>
    </source>
</evidence>
<feature type="domain" description="Schlafen group 3-like DNA/RNA helicase" evidence="1">
    <location>
        <begin position="42"/>
        <end position="391"/>
    </location>
</feature>
<dbReference type="InterPro" id="IPR027417">
    <property type="entry name" value="P-loop_NTPase"/>
</dbReference>
<dbReference type="Proteomes" id="UP000327194">
    <property type="component" value="Chromosome"/>
</dbReference>
<dbReference type="Pfam" id="PF09848">
    <property type="entry name" value="SLFN-g3_helicase"/>
    <property type="match status" value="1"/>
</dbReference>
<dbReference type="Gene3D" id="3.40.50.300">
    <property type="entry name" value="P-loop containing nucleotide triphosphate hydrolases"/>
    <property type="match status" value="1"/>
</dbReference>
<proteinExistence type="predicted"/>
<protein>
    <submittedName>
        <fullName evidence="2">DUF2075 domain-containing protein</fullName>
    </submittedName>
</protein>
<name>A0AAE6NZK4_9LACO</name>
<accession>A0AAE6NZK4</accession>
<dbReference type="EMBL" id="CP045562">
    <property type="protein sequence ID" value="QFX92245.1"/>
    <property type="molecule type" value="Genomic_DNA"/>
</dbReference>
<gene>
    <name evidence="2" type="ORF">LF543_01020</name>
</gene>
<dbReference type="RefSeq" id="WP_010022475.1">
    <property type="nucleotide sequence ID" value="NZ_AZDS01000002.1"/>
</dbReference>
<organism evidence="2 3">
    <name type="scientific">Fructilactobacillus fructivorans</name>
    <dbReference type="NCBI Taxonomy" id="1614"/>
    <lineage>
        <taxon>Bacteria</taxon>
        <taxon>Bacillati</taxon>
        <taxon>Bacillota</taxon>
        <taxon>Bacilli</taxon>
        <taxon>Lactobacillales</taxon>
        <taxon>Lactobacillaceae</taxon>
        <taxon>Fructilactobacillus</taxon>
    </lineage>
</organism>
<sequence>MHNNQAIKKLAPNLHELTGEQKQLIDQIEQFINQRIDQKQHSIFTIFGDAGTGKSVILSQLFFNIQQAARRDDKLHGTKNYFLVNHPEILKVYKQIAGSENNVLKKNFMRPTSFINQMHKRDERADVVIVDEAHLLLSSPDHYNNFYQENQLEEIIKSSKVVIAVFDMNQVLRTKCYWDQSRLKKLLAPYYHESYQLTHQFRMTAKPDLVHWMNEFTAGKLLPIPKDADDGYDFRIFDDAEQMRQEIIQKNNKVGLSRIVSTTGYPSTLDGGKHYIRERGGFKMPWDQYNYTSTPWAEIPQTIDEVGSIYTCQGFDLNYVGIILGPPIYLDPSDHQIKVDLSKQTDVESKKHRKDITDQKEFKKVRKQIILNSVNVLMKRGVYGTFIFAHDPELRKALMKSFQQIKK</sequence>
<dbReference type="SUPFAM" id="SSF52540">
    <property type="entry name" value="P-loop containing nucleoside triphosphate hydrolases"/>
    <property type="match status" value="1"/>
</dbReference>
<dbReference type="AlphaFoldDB" id="A0AAE6NZK4"/>
<evidence type="ECO:0000313" key="2">
    <source>
        <dbReference type="EMBL" id="QFX92245.1"/>
    </source>
</evidence>
<dbReference type="KEGG" id="lfv:LF543_01020"/>
<reference evidence="2 3" key="1">
    <citation type="submission" date="2019-10" db="EMBL/GenBank/DDBJ databases">
        <title>Genome sequencing of Lactobacillus fructivorans.</title>
        <authorList>
            <person name="Kim K."/>
        </authorList>
    </citation>
    <scope>NUCLEOTIDE SEQUENCE [LARGE SCALE GENOMIC DNA]</scope>
    <source>
        <strain evidence="2 3">LF543</strain>
    </source>
</reference>
<evidence type="ECO:0000313" key="3">
    <source>
        <dbReference type="Proteomes" id="UP000327194"/>
    </source>
</evidence>